<dbReference type="SUPFAM" id="SSF56300">
    <property type="entry name" value="Metallo-dependent phosphatases"/>
    <property type="match status" value="1"/>
</dbReference>
<dbReference type="EC" id="3.1.4.-" evidence="2"/>
<keyword evidence="2" id="KW-0479">Metal-binding</keyword>
<evidence type="ECO:0000259" key="3">
    <source>
        <dbReference type="Pfam" id="PF12850"/>
    </source>
</evidence>
<dbReference type="EMBL" id="QUSM01000002">
    <property type="protein sequence ID" value="RGD75061.1"/>
    <property type="molecule type" value="Genomic_DNA"/>
</dbReference>
<comment type="similarity">
    <text evidence="1 2">Belongs to the metallophosphoesterase superfamily. YfcE family.</text>
</comment>
<evidence type="ECO:0000256" key="1">
    <source>
        <dbReference type="ARBA" id="ARBA00008950"/>
    </source>
</evidence>
<dbReference type="GO" id="GO:0016787">
    <property type="term" value="F:hydrolase activity"/>
    <property type="evidence" value="ECO:0007669"/>
    <property type="project" value="UniProtKB-UniRule"/>
</dbReference>
<dbReference type="Proteomes" id="UP000261212">
    <property type="component" value="Unassembled WGS sequence"/>
</dbReference>
<dbReference type="Pfam" id="PF12850">
    <property type="entry name" value="Metallophos_2"/>
    <property type="match status" value="1"/>
</dbReference>
<dbReference type="GO" id="GO:0046872">
    <property type="term" value="F:metal ion binding"/>
    <property type="evidence" value="ECO:0007669"/>
    <property type="project" value="UniProtKB-KW"/>
</dbReference>
<proteinExistence type="inferred from homology"/>
<accession>A0A3E3E0I1</accession>
<dbReference type="Gene3D" id="3.60.21.10">
    <property type="match status" value="1"/>
</dbReference>
<feature type="domain" description="Calcineurin-like phosphoesterase" evidence="3">
    <location>
        <begin position="3"/>
        <end position="149"/>
    </location>
</feature>
<evidence type="ECO:0000256" key="2">
    <source>
        <dbReference type="RuleBase" id="RU362039"/>
    </source>
</evidence>
<protein>
    <recommendedName>
        <fullName evidence="2">Phosphoesterase</fullName>
        <ecNumber evidence="2">3.1.4.-</ecNumber>
    </recommendedName>
</protein>
<reference evidence="4" key="1">
    <citation type="submission" date="2018-08" db="EMBL/GenBank/DDBJ databases">
        <title>A genome reference for cultivated species of the human gut microbiota.</title>
        <authorList>
            <person name="Zou Y."/>
            <person name="Xue W."/>
            <person name="Luo G."/>
        </authorList>
    </citation>
    <scope>NUCLEOTIDE SEQUENCE [LARGE SCALE GENOMIC DNA]</scope>
    <source>
        <strain evidence="4">AM25-6</strain>
    </source>
</reference>
<comment type="cofactor">
    <cofactor evidence="2">
        <name>a divalent metal cation</name>
        <dbReference type="ChEBI" id="CHEBI:60240"/>
    </cofactor>
</comment>
<gene>
    <name evidence="4" type="ORF">DW687_01700</name>
</gene>
<dbReference type="AlphaFoldDB" id="A0A3E3E0I1"/>
<sequence>MDKILIISDTHGDIKTLEKIIKKEKNYSYIIHLGDHHFDLDEVDIDYENVNVLRVRGNCDFMKEKEDLVFTLNGKKIFMTHGHYYGVKNSFTNIFYKADEIGADIVLFGHTHEALNKKISDIHLFNPGSLSSMRSFGKISYGIMTIDDKGNYKLYHKTV</sequence>
<comment type="caution">
    <text evidence="4">The sequence shown here is derived from an EMBL/GenBank/DDBJ whole genome shotgun (WGS) entry which is preliminary data.</text>
</comment>
<dbReference type="NCBIfam" id="TIGR00040">
    <property type="entry name" value="yfcE"/>
    <property type="match status" value="1"/>
</dbReference>
<dbReference type="RefSeq" id="WP_117531181.1">
    <property type="nucleotide sequence ID" value="NZ_CP176644.1"/>
</dbReference>
<evidence type="ECO:0000313" key="4">
    <source>
        <dbReference type="EMBL" id="RGD75061.1"/>
    </source>
</evidence>
<dbReference type="PANTHER" id="PTHR11124">
    <property type="entry name" value="VACUOLAR SORTING PROTEIN VPS29"/>
    <property type="match status" value="1"/>
</dbReference>
<dbReference type="InterPro" id="IPR024654">
    <property type="entry name" value="Calcineurin-like_PHP_lpxH"/>
</dbReference>
<organism evidence="4">
    <name type="scientific">Anaerofustis stercorihominis</name>
    <dbReference type="NCBI Taxonomy" id="214853"/>
    <lineage>
        <taxon>Bacteria</taxon>
        <taxon>Bacillati</taxon>
        <taxon>Bacillota</taxon>
        <taxon>Clostridia</taxon>
        <taxon>Eubacteriales</taxon>
        <taxon>Eubacteriaceae</taxon>
        <taxon>Anaerofustis</taxon>
    </lineage>
</organism>
<dbReference type="InterPro" id="IPR029052">
    <property type="entry name" value="Metallo-depent_PP-like"/>
</dbReference>
<dbReference type="InterPro" id="IPR000979">
    <property type="entry name" value="Phosphodiesterase_MJ0936/Vps29"/>
</dbReference>
<name>A0A3E3E0I1_9FIRM</name>